<dbReference type="Proteomes" id="UP000253153">
    <property type="component" value="Unassembled WGS sequence"/>
</dbReference>
<gene>
    <name evidence="2" type="ORF">FIESC28_03376</name>
</gene>
<comment type="caution">
    <text evidence="2">The sequence shown here is derived from an EMBL/GenBank/DDBJ whole genome shotgun (WGS) entry which is preliminary data.</text>
</comment>
<proteinExistence type="predicted"/>
<keyword evidence="3" id="KW-1185">Reference proteome</keyword>
<protein>
    <submittedName>
        <fullName evidence="2">Uncharacterized protein</fullName>
    </submittedName>
</protein>
<dbReference type="RefSeq" id="XP_031018351.1">
    <property type="nucleotide sequence ID" value="XM_031157525.1"/>
</dbReference>
<keyword evidence="1" id="KW-0472">Membrane</keyword>
<organism evidence="2 3">
    <name type="scientific">Fusarium coffeatum</name>
    <dbReference type="NCBI Taxonomy" id="231269"/>
    <lineage>
        <taxon>Eukaryota</taxon>
        <taxon>Fungi</taxon>
        <taxon>Dikarya</taxon>
        <taxon>Ascomycota</taxon>
        <taxon>Pezizomycotina</taxon>
        <taxon>Sordariomycetes</taxon>
        <taxon>Hypocreomycetidae</taxon>
        <taxon>Hypocreales</taxon>
        <taxon>Nectriaceae</taxon>
        <taxon>Fusarium</taxon>
        <taxon>Fusarium incarnatum-equiseti species complex</taxon>
    </lineage>
</organism>
<sequence>MVAPIIPVIIASIGTMFTGICAWFSEQSHDLAHEALVETKAKATEDWDKNVCDLTYSTALGGNEFYGYSYEARGDHLDCTDLPERKVMEKRVESYAKTWDWRGLPYGCREKTMGKAYWEIRISNDTELHPIANITC</sequence>
<accession>A0A366S511</accession>
<evidence type="ECO:0000256" key="1">
    <source>
        <dbReference type="SAM" id="Phobius"/>
    </source>
</evidence>
<keyword evidence="1" id="KW-0812">Transmembrane</keyword>
<evidence type="ECO:0000313" key="2">
    <source>
        <dbReference type="EMBL" id="RBR23760.1"/>
    </source>
</evidence>
<reference evidence="2 3" key="1">
    <citation type="submission" date="2018-06" db="EMBL/GenBank/DDBJ databases">
        <title>Fusarium incarnatum-equiseti species complex species 28.</title>
        <authorList>
            <person name="Gardiner D.M."/>
        </authorList>
    </citation>
    <scope>NUCLEOTIDE SEQUENCE [LARGE SCALE GENOMIC DNA]</scope>
    <source>
        <strain evidence="2 3">FIESC_28</strain>
    </source>
</reference>
<dbReference type="AlphaFoldDB" id="A0A366S511"/>
<evidence type="ECO:0000313" key="3">
    <source>
        <dbReference type="Proteomes" id="UP000253153"/>
    </source>
</evidence>
<dbReference type="GeneID" id="41992821"/>
<keyword evidence="1" id="KW-1133">Transmembrane helix</keyword>
<feature type="transmembrane region" description="Helical" evidence="1">
    <location>
        <begin position="6"/>
        <end position="24"/>
    </location>
</feature>
<dbReference type="EMBL" id="QKXC01000069">
    <property type="protein sequence ID" value="RBR23760.1"/>
    <property type="molecule type" value="Genomic_DNA"/>
</dbReference>
<name>A0A366S511_9HYPO</name>